<dbReference type="EMBL" id="FUEG01000046">
    <property type="protein sequence ID" value="SJL17596.1"/>
    <property type="molecule type" value="Genomic_DNA"/>
</dbReference>
<gene>
    <name evidence="2" type="ORF">ARMOST_21150</name>
</gene>
<name>A0A284S9F2_ARMOS</name>
<keyword evidence="3" id="KW-1185">Reference proteome</keyword>
<evidence type="ECO:0000313" key="3">
    <source>
        <dbReference type="Proteomes" id="UP000219338"/>
    </source>
</evidence>
<evidence type="ECO:0000313" key="2">
    <source>
        <dbReference type="EMBL" id="SJL17596.1"/>
    </source>
</evidence>
<feature type="region of interest" description="Disordered" evidence="1">
    <location>
        <begin position="1"/>
        <end position="85"/>
    </location>
</feature>
<accession>A0A284S9F2</accession>
<sequence length="144" mass="16142">MSAASLDVMTLDSPSTAPSSSDVPMSDAPSRPPLPRRKPAKTSPSTPPINEIPPPPRVDNDHPILHLNDPSLPKRRPRAKESPDSMYGYLEQYDSIARTLLPTTSILAKYYTHFLRGWTPEWSAFIIEILQRRIRKIVINVSDS</sequence>
<proteinExistence type="predicted"/>
<dbReference type="Proteomes" id="UP000219338">
    <property type="component" value="Unassembled WGS sequence"/>
</dbReference>
<evidence type="ECO:0000256" key="1">
    <source>
        <dbReference type="SAM" id="MobiDB-lite"/>
    </source>
</evidence>
<protein>
    <submittedName>
        <fullName evidence="2">Uncharacterized protein</fullName>
    </submittedName>
</protein>
<dbReference type="AlphaFoldDB" id="A0A284S9F2"/>
<organism evidence="2 3">
    <name type="scientific">Armillaria ostoyae</name>
    <name type="common">Armillaria root rot fungus</name>
    <dbReference type="NCBI Taxonomy" id="47428"/>
    <lineage>
        <taxon>Eukaryota</taxon>
        <taxon>Fungi</taxon>
        <taxon>Dikarya</taxon>
        <taxon>Basidiomycota</taxon>
        <taxon>Agaricomycotina</taxon>
        <taxon>Agaricomycetes</taxon>
        <taxon>Agaricomycetidae</taxon>
        <taxon>Agaricales</taxon>
        <taxon>Marasmiineae</taxon>
        <taxon>Physalacriaceae</taxon>
        <taxon>Armillaria</taxon>
    </lineage>
</organism>
<reference evidence="3" key="1">
    <citation type="journal article" date="2017" name="Nat. Ecol. Evol.">
        <title>Genome expansion and lineage-specific genetic innovations in the forest pathogenic fungi Armillaria.</title>
        <authorList>
            <person name="Sipos G."/>
            <person name="Prasanna A.N."/>
            <person name="Walter M.C."/>
            <person name="O'Connor E."/>
            <person name="Balint B."/>
            <person name="Krizsan K."/>
            <person name="Kiss B."/>
            <person name="Hess J."/>
            <person name="Varga T."/>
            <person name="Slot J."/>
            <person name="Riley R."/>
            <person name="Boka B."/>
            <person name="Rigling D."/>
            <person name="Barry K."/>
            <person name="Lee J."/>
            <person name="Mihaltcheva S."/>
            <person name="LaButti K."/>
            <person name="Lipzen A."/>
            <person name="Waldron R."/>
            <person name="Moloney N.M."/>
            <person name="Sperisen C."/>
            <person name="Kredics L."/>
            <person name="Vagvoelgyi C."/>
            <person name="Patrignani A."/>
            <person name="Fitzpatrick D."/>
            <person name="Nagy I."/>
            <person name="Doyle S."/>
            <person name="Anderson J.B."/>
            <person name="Grigoriev I.V."/>
            <person name="Gueldener U."/>
            <person name="Muensterkoetter M."/>
            <person name="Nagy L.G."/>
        </authorList>
    </citation>
    <scope>NUCLEOTIDE SEQUENCE [LARGE SCALE GENOMIC DNA]</scope>
    <source>
        <strain evidence="3">C18/9</strain>
    </source>
</reference>
<feature type="compositionally biased region" description="Polar residues" evidence="1">
    <location>
        <begin position="12"/>
        <end position="23"/>
    </location>
</feature>
<dbReference type="OrthoDB" id="3059469at2759"/>
<feature type="compositionally biased region" description="Pro residues" evidence="1">
    <location>
        <begin position="45"/>
        <end position="57"/>
    </location>
</feature>